<keyword evidence="2 7" id="KW-0813">Transport</keyword>
<evidence type="ECO:0000256" key="5">
    <source>
        <dbReference type="ARBA" id="ARBA00023136"/>
    </source>
</evidence>
<feature type="domain" description="TonB-dependent receptor plug" evidence="8">
    <location>
        <begin position="114"/>
        <end position="219"/>
    </location>
</feature>
<dbReference type="EMBL" id="VTAV01000004">
    <property type="protein sequence ID" value="TYR36702.1"/>
    <property type="molecule type" value="Genomic_DNA"/>
</dbReference>
<dbReference type="SUPFAM" id="SSF56935">
    <property type="entry name" value="Porins"/>
    <property type="match status" value="1"/>
</dbReference>
<name>A0A5D4H8W7_9SPHI</name>
<keyword evidence="10" id="KW-1185">Reference proteome</keyword>
<comment type="caution">
    <text evidence="9">The sequence shown here is derived from an EMBL/GenBank/DDBJ whole genome shotgun (WGS) entry which is preliminary data.</text>
</comment>
<reference evidence="9 10" key="1">
    <citation type="submission" date="2019-08" db="EMBL/GenBank/DDBJ databases">
        <title>Phlebobacter frassis gen. nov. sp. nov., a new member of family Sphingobacteriaceae isolated from sand fly rearing media.</title>
        <authorList>
            <person name="Kakumanu M.L."/>
            <person name="Marayati B.F."/>
            <person name="Wada-Katsumata A."/>
            <person name="Wasserberg G."/>
            <person name="Schal C."/>
            <person name="Apperson C.S."/>
            <person name="Ponnusamy L."/>
        </authorList>
    </citation>
    <scope>NUCLEOTIDE SEQUENCE [LARGE SCALE GENOMIC DNA]</scope>
    <source>
        <strain evidence="9 10">SSI9</strain>
    </source>
</reference>
<dbReference type="RefSeq" id="WP_148918954.1">
    <property type="nucleotide sequence ID" value="NZ_VTAV01000004.1"/>
</dbReference>
<organism evidence="9 10">
    <name type="scientific">Sphingobacterium phlebotomi</name>
    <dbReference type="NCBI Taxonomy" id="2605433"/>
    <lineage>
        <taxon>Bacteria</taxon>
        <taxon>Pseudomonadati</taxon>
        <taxon>Bacteroidota</taxon>
        <taxon>Sphingobacteriia</taxon>
        <taxon>Sphingobacteriales</taxon>
        <taxon>Sphingobacteriaceae</taxon>
        <taxon>Sphingobacterium</taxon>
    </lineage>
</organism>
<keyword evidence="3 7" id="KW-1134">Transmembrane beta strand</keyword>
<evidence type="ECO:0000313" key="10">
    <source>
        <dbReference type="Proteomes" id="UP000322362"/>
    </source>
</evidence>
<proteinExistence type="inferred from homology"/>
<evidence type="ECO:0000256" key="4">
    <source>
        <dbReference type="ARBA" id="ARBA00022692"/>
    </source>
</evidence>
<dbReference type="Gene3D" id="2.170.130.10">
    <property type="entry name" value="TonB-dependent receptor, plug domain"/>
    <property type="match status" value="1"/>
</dbReference>
<keyword evidence="5 7" id="KW-0472">Membrane</keyword>
<dbReference type="AlphaFoldDB" id="A0A5D4H8W7"/>
<evidence type="ECO:0000313" key="9">
    <source>
        <dbReference type="EMBL" id="TYR36702.1"/>
    </source>
</evidence>
<gene>
    <name evidence="9" type="ORF">FXV77_09390</name>
</gene>
<dbReference type="InterPro" id="IPR036942">
    <property type="entry name" value="Beta-barrel_TonB_sf"/>
</dbReference>
<dbReference type="InterPro" id="IPR037066">
    <property type="entry name" value="Plug_dom_sf"/>
</dbReference>
<evidence type="ECO:0000256" key="7">
    <source>
        <dbReference type="PROSITE-ProRule" id="PRU01360"/>
    </source>
</evidence>
<comment type="similarity">
    <text evidence="7">Belongs to the TonB-dependent receptor family.</text>
</comment>
<evidence type="ECO:0000256" key="1">
    <source>
        <dbReference type="ARBA" id="ARBA00004571"/>
    </source>
</evidence>
<keyword evidence="6 7" id="KW-0998">Cell outer membrane</keyword>
<dbReference type="Proteomes" id="UP000322362">
    <property type="component" value="Unassembled WGS sequence"/>
</dbReference>
<evidence type="ECO:0000256" key="2">
    <source>
        <dbReference type="ARBA" id="ARBA00022448"/>
    </source>
</evidence>
<dbReference type="NCBIfam" id="TIGR04056">
    <property type="entry name" value="OMP_RagA_SusC"/>
    <property type="match status" value="1"/>
</dbReference>
<dbReference type="InterPro" id="IPR039426">
    <property type="entry name" value="TonB-dep_rcpt-like"/>
</dbReference>
<protein>
    <submittedName>
        <fullName evidence="9">SusC/RagA family TonB-linked outer membrane protein</fullName>
    </submittedName>
</protein>
<dbReference type="GO" id="GO:0009279">
    <property type="term" value="C:cell outer membrane"/>
    <property type="evidence" value="ECO:0007669"/>
    <property type="project" value="UniProtKB-SubCell"/>
</dbReference>
<dbReference type="Gene3D" id="2.40.170.20">
    <property type="entry name" value="TonB-dependent receptor, beta-barrel domain"/>
    <property type="match status" value="1"/>
</dbReference>
<evidence type="ECO:0000259" key="8">
    <source>
        <dbReference type="Pfam" id="PF07715"/>
    </source>
</evidence>
<evidence type="ECO:0000256" key="6">
    <source>
        <dbReference type="ARBA" id="ARBA00023237"/>
    </source>
</evidence>
<evidence type="ECO:0000256" key="3">
    <source>
        <dbReference type="ARBA" id="ARBA00022452"/>
    </source>
</evidence>
<dbReference type="PROSITE" id="PS52016">
    <property type="entry name" value="TONB_DEPENDENT_REC_3"/>
    <property type="match status" value="1"/>
</dbReference>
<accession>A0A5D4H8W7</accession>
<dbReference type="InterPro" id="IPR023996">
    <property type="entry name" value="TonB-dep_OMP_SusC/RagA"/>
</dbReference>
<sequence>MRPILLLIGLYLGCLSESYAQSIRLVVRDGNSKDVLSGVSISDCGGRYVGRTDSEGVYQLDNGADCFVFYLIGYGRDTLSFEQIELKAGHVWLYETSQELEEVLVSTGYETMSKERATGSFDYIENSLLERQIAPDIISKLEGLSPAILFDKRNGAEGNFSVRGLSTITNNMKAPLVVVDNFPYEGDINDINPNDVDNITVLKDAAASSIWGARAGNGVIVITLKKGRTDSPFQLTAKSNLSIIDKEDAFYRQQVSNETYIETERFLFERGNYDAALNNRRTWPIVSPAVELLNNFREGDITEEVLLAELEKLKDGDIRRDISKYLRQKAVNQQYVVQLSGGSAKASTLISLGYDNMRDQVVGNGSNRLTMRASQNWKPLEKLSIEAGMLYTATTTNNNGLASVRPGVSGTLYPYARLVDDNGNPARLVQNYRTGFVDTVGGGQLLDWTYVPLADRDLNNNHTRAKALTMNLGAKYELLAGLNSEFRYQYQYSNTVNDHLQDEQSFFVRDLINKYSQMNGNTVERAIPLGSILDRANSERRSHAIRGQLTYQKSFIHSELNVLAGGEVRENVTAAGNIRWYGYDAETLIMQPVDYTTRYDYYGGLGSGTIPYLHADRKLNDRFVSIYLNGAYAWERKYTFSFSARRDASNLFGVNTNNKWKPLWSVGGLWNIDKESFYKWDALPRLAVRLTYGHSGNVNNSVPAQTTITYGSSVTRTGQFINAYVNSPPNADLRWENVRQINGAIEFGTKNNRVRGSIEYFNKLSTDLLAIVNADPTLGFAIINKNSATMETHGWEAQITTSNLSGKLNWDTHWMYSFNKSTVKEYLYDTPLPYSLVSQGSSLIPIEGHSAYNLVSYRFMGLTPENGDPQFSVDGEAYSNYVDLRNKVSLSDLVFHGSAIPEHYGTVRNSFSYGSWSLSALIGYRFGYFFRRESINYATMIGGEAAHADFYDRWQQAGDEQSTNIPSFVYPNDSRRDQIYAYADILVEKGDNITLHDVNLSYALSPKRGMFSRLVLQAYARNLGILWKHTKTPVDPNSISMRLPLHLSVGINMIF</sequence>
<comment type="subcellular location">
    <subcellularLocation>
        <location evidence="1 7">Cell outer membrane</location>
        <topology evidence="1 7">Multi-pass membrane protein</topology>
    </subcellularLocation>
</comment>
<keyword evidence="4 7" id="KW-0812">Transmembrane</keyword>
<dbReference type="Pfam" id="PF07715">
    <property type="entry name" value="Plug"/>
    <property type="match status" value="1"/>
</dbReference>
<dbReference type="InterPro" id="IPR012910">
    <property type="entry name" value="Plug_dom"/>
</dbReference>